<proteinExistence type="predicted"/>
<name>A0A1I1MKH9_9FLAO</name>
<dbReference type="AlphaFoldDB" id="A0A1I1MKH9"/>
<dbReference type="OrthoDB" id="1442826at2"/>
<evidence type="ECO:0000313" key="2">
    <source>
        <dbReference type="EMBL" id="SFC85947.1"/>
    </source>
</evidence>
<keyword evidence="3" id="KW-1185">Reference proteome</keyword>
<sequence>MRNYIKLLTAAYEQFYKDSRLSPSHVSLYMALFQEWNISRFAIEFYADRHLLMKISKIGSTSTYHRCIVQLHDWGYLIYYPSFNPFKGSRIRMQLLDDTEQELASGYDPKLEQLAERYHPTTEQLDDRKYPVSEQACVSNIKHNKPLNIKTPNRKEVILFFKNLKSKKSSANHFFDHYQGQNWVTGDGLAIKNWKSLAKKWIDRQHAFEKKNKIRHPKSEKDIDFLKTTNDKDYGQPL</sequence>
<organism evidence="2 3">
    <name type="scientific">Zunongwangia mangrovi</name>
    <dbReference type="NCBI Taxonomy" id="1334022"/>
    <lineage>
        <taxon>Bacteria</taxon>
        <taxon>Pseudomonadati</taxon>
        <taxon>Bacteroidota</taxon>
        <taxon>Flavobacteriia</taxon>
        <taxon>Flavobacteriales</taxon>
        <taxon>Flavobacteriaceae</taxon>
        <taxon>Zunongwangia</taxon>
    </lineage>
</organism>
<evidence type="ECO:0000256" key="1">
    <source>
        <dbReference type="SAM" id="MobiDB-lite"/>
    </source>
</evidence>
<dbReference type="STRING" id="1334022.SAMN04487907_11013"/>
<reference evidence="3" key="1">
    <citation type="submission" date="2016-10" db="EMBL/GenBank/DDBJ databases">
        <authorList>
            <person name="Varghese N."/>
            <person name="Submissions S."/>
        </authorList>
    </citation>
    <scope>NUCLEOTIDE SEQUENCE [LARGE SCALE GENOMIC DNA]</scope>
    <source>
        <strain evidence="3">DSM 24499</strain>
    </source>
</reference>
<evidence type="ECO:0000313" key="3">
    <source>
        <dbReference type="Proteomes" id="UP000199438"/>
    </source>
</evidence>
<protein>
    <submittedName>
        <fullName evidence="2">Uncharacterized protein</fullName>
    </submittedName>
</protein>
<dbReference type="RefSeq" id="WP_092544656.1">
    <property type="nucleotide sequence ID" value="NZ_FOKV01000010.1"/>
</dbReference>
<feature type="region of interest" description="Disordered" evidence="1">
    <location>
        <begin position="219"/>
        <end position="238"/>
    </location>
</feature>
<dbReference type="EMBL" id="FOKV01000010">
    <property type="protein sequence ID" value="SFC85947.1"/>
    <property type="molecule type" value="Genomic_DNA"/>
</dbReference>
<gene>
    <name evidence="2" type="ORF">SAMN04487907_11013</name>
</gene>
<accession>A0A1I1MKH9</accession>
<dbReference type="Proteomes" id="UP000199438">
    <property type="component" value="Unassembled WGS sequence"/>
</dbReference>